<dbReference type="Proteomes" id="UP000245423">
    <property type="component" value="Chromosome 1"/>
</dbReference>
<dbReference type="EMBL" id="LT669839">
    <property type="protein sequence ID" value="SHD75732.1"/>
    <property type="molecule type" value="Genomic_DNA"/>
</dbReference>
<dbReference type="HOGENOM" id="CLU_102878_1_0_9"/>
<organism evidence="1 2">
    <name type="scientific">[Clostridium] ultunense Esp</name>
    <dbReference type="NCBI Taxonomy" id="1288971"/>
    <lineage>
        <taxon>Bacteria</taxon>
        <taxon>Bacillati</taxon>
        <taxon>Bacillota</taxon>
        <taxon>Tissierellia</taxon>
        <taxon>Tissierellales</taxon>
        <taxon>Tepidimicrobiaceae</taxon>
        <taxon>Schnuerera</taxon>
    </lineage>
</organism>
<dbReference type="SUPFAM" id="SSF54913">
    <property type="entry name" value="GlnB-like"/>
    <property type="match status" value="2"/>
</dbReference>
<dbReference type="Pfam" id="PF00543">
    <property type="entry name" value="P-II"/>
    <property type="match status" value="1"/>
</dbReference>
<evidence type="ECO:0000313" key="1">
    <source>
        <dbReference type="EMBL" id="SHD75732.1"/>
    </source>
</evidence>
<dbReference type="GO" id="GO:0006808">
    <property type="term" value="P:regulation of nitrogen utilization"/>
    <property type="evidence" value="ECO:0007669"/>
    <property type="project" value="InterPro"/>
</dbReference>
<accession>M1ZFQ0</accession>
<dbReference type="SMART" id="SM00938">
    <property type="entry name" value="P-II"/>
    <property type="match status" value="1"/>
</dbReference>
<dbReference type="RefSeq" id="WP_005587455.1">
    <property type="nucleotide sequence ID" value="NZ_LT669839.1"/>
</dbReference>
<gene>
    <name evidence="1" type="ORF">CUESP1_0341</name>
</gene>
<dbReference type="InterPro" id="IPR015867">
    <property type="entry name" value="N-reg_PII/ATP_PRibTrfase_C"/>
</dbReference>
<dbReference type="PROSITE" id="PS51343">
    <property type="entry name" value="PII_GLNB_DOM"/>
    <property type="match status" value="1"/>
</dbReference>
<dbReference type="OrthoDB" id="9803021at2"/>
<dbReference type="InterPro" id="IPR002187">
    <property type="entry name" value="N-reg_PII"/>
</dbReference>
<dbReference type="AlphaFoldDB" id="M1ZFQ0"/>
<evidence type="ECO:0008006" key="3">
    <source>
        <dbReference type="Google" id="ProtNLM"/>
    </source>
</evidence>
<evidence type="ECO:0000313" key="2">
    <source>
        <dbReference type="Proteomes" id="UP000245423"/>
    </source>
</evidence>
<keyword evidence="2" id="KW-1185">Reference proteome</keyword>
<dbReference type="GO" id="GO:0030234">
    <property type="term" value="F:enzyme regulator activity"/>
    <property type="evidence" value="ECO:0007669"/>
    <property type="project" value="InterPro"/>
</dbReference>
<protein>
    <recommendedName>
        <fullName evidence="3">Nitrogen regulatory protein P-II</fullName>
    </recommendedName>
</protein>
<sequence>MNLIDKEYSLFCIIVDFGKGSKVLEKSKELGATGGTFFLGKGTVSNNLLDILGLNEVRKEILIMVIERKLEDFFHDSLTKTFSFNKPNHGIAFSMPLTNFIRNKESKYIADSNKGGVENMEYEAIFTIVDKGLSDDVLEAAKSVGATGGTVIHGRGSGSHEKAKLFNIEIEPEKDIVLILSTIDKTEKIVNSIRRNMNIDEPGTGIIFVLDVNRTSGLFGN</sequence>
<proteinExistence type="predicted"/>
<dbReference type="InterPro" id="IPR011322">
    <property type="entry name" value="N-reg_PII-like_a/b"/>
</dbReference>
<name>M1ZFQ0_9FIRM</name>
<dbReference type="Gene3D" id="3.30.70.120">
    <property type="match status" value="2"/>
</dbReference>
<reference evidence="1 2" key="1">
    <citation type="submission" date="2016-11" db="EMBL/GenBank/DDBJ databases">
        <authorList>
            <person name="Manzoor S."/>
        </authorList>
    </citation>
    <scope>NUCLEOTIDE SEQUENCE [LARGE SCALE GENOMIC DNA]</scope>
    <source>
        <strain evidence="1">Clostridium ultunense strain Esp</strain>
    </source>
</reference>